<dbReference type="PANTHER" id="PTHR36195:SF4">
    <property type="entry name" value="DOMAIN PROTEIN, PUTATIVE (AFU_ORTHOLOGUE AFUA_5G01990)-RELATED"/>
    <property type="match status" value="1"/>
</dbReference>
<evidence type="ECO:0000313" key="4">
    <source>
        <dbReference type="Proteomes" id="UP000800094"/>
    </source>
</evidence>
<reference evidence="3" key="1">
    <citation type="journal article" date="2020" name="Stud. Mycol.">
        <title>101 Dothideomycetes genomes: a test case for predicting lifestyles and emergence of pathogens.</title>
        <authorList>
            <person name="Haridas S."/>
            <person name="Albert R."/>
            <person name="Binder M."/>
            <person name="Bloem J."/>
            <person name="Labutti K."/>
            <person name="Salamov A."/>
            <person name="Andreopoulos B."/>
            <person name="Baker S."/>
            <person name="Barry K."/>
            <person name="Bills G."/>
            <person name="Bluhm B."/>
            <person name="Cannon C."/>
            <person name="Castanera R."/>
            <person name="Culley D."/>
            <person name="Daum C."/>
            <person name="Ezra D."/>
            <person name="Gonzalez J."/>
            <person name="Henrissat B."/>
            <person name="Kuo A."/>
            <person name="Liang C."/>
            <person name="Lipzen A."/>
            <person name="Lutzoni F."/>
            <person name="Magnuson J."/>
            <person name="Mondo S."/>
            <person name="Nolan M."/>
            <person name="Ohm R."/>
            <person name="Pangilinan J."/>
            <person name="Park H.-J."/>
            <person name="Ramirez L."/>
            <person name="Alfaro M."/>
            <person name="Sun H."/>
            <person name="Tritt A."/>
            <person name="Yoshinaga Y."/>
            <person name="Zwiers L.-H."/>
            <person name="Turgeon B."/>
            <person name="Goodwin S."/>
            <person name="Spatafora J."/>
            <person name="Crous P."/>
            <person name="Grigoriev I."/>
        </authorList>
    </citation>
    <scope>NUCLEOTIDE SEQUENCE</scope>
    <source>
        <strain evidence="3">CBS 122368</strain>
    </source>
</reference>
<keyword evidence="2" id="KW-0732">Signal</keyword>
<feature type="signal peptide" evidence="2">
    <location>
        <begin position="1"/>
        <end position="27"/>
    </location>
</feature>
<keyword evidence="4" id="KW-1185">Reference proteome</keyword>
<dbReference type="EMBL" id="ML987196">
    <property type="protein sequence ID" value="KAF2247858.1"/>
    <property type="molecule type" value="Genomic_DNA"/>
</dbReference>
<dbReference type="RefSeq" id="XP_033682862.1">
    <property type="nucleotide sequence ID" value="XM_033822076.1"/>
</dbReference>
<dbReference type="GeneID" id="54575406"/>
<dbReference type="PANTHER" id="PTHR36195">
    <property type="entry name" value="DOMAIN PROTEIN, PUTATIVE (AFU_ORTHOLOGUE AFUA_5G01990)-RELATED-RELATED"/>
    <property type="match status" value="1"/>
</dbReference>
<evidence type="ECO:0000313" key="3">
    <source>
        <dbReference type="EMBL" id="KAF2247858.1"/>
    </source>
</evidence>
<feature type="chain" id="PRO_5025459498" evidence="2">
    <location>
        <begin position="28"/>
        <end position="720"/>
    </location>
</feature>
<sequence>MLHLRSPAGNMVGQVLTLSALVVLTHAKAIVTNQCKDDVYIWSVPVKPDYPENIPIPSGRRYEEPWRYGTSVNPGIAIKVSPEDNGINNDKSEIDFQYSIDPVDPKKIWINLSTVRGHAFGENVTLHTCHGPYKGPDVPTRQCSDTDDIELVLCGTERTTPLHDSTSLEVLAKCTEKLKERHAEDSPRPQLCRARVIGPRQPKRKSQPQGGSTNNSHDGLPATVPLKDVLRQEAAKHAATKTAEGPTCDKCPNPNLIPPSEKAVGIPYAEPTDTNNKAPLCDLLRKSFPGAMCDEATAEHNARLFYADGCGDKTKRMFPGNDCQEIRKEMKKVFPGVDKAVIRGEDEHTDYSTAFSKRRDLREVCIFETHTELGKYWGSLDNTRDMLEDIFEEIPFSLETQDCTKKAIKDTKKYYHKLVPGRRTQRCVMPYCRPVFPDAKCSDVEDVLEKVSKDLGHYDDWTTDDDACGEWVKRRSNDTSAAKRDVRNVCSLEAHRELGKYWGNMDDTESLLNAIFPDSYFTDGESECESDAIKRSRDYYHKLIPKKKTKKCVLPYCQPVIHGAKCRKVKKALEKVSKDVGKHYDWTSDNEACGEWAQWAGNHTSVARAQKPKDCIKAFCDPIIPMDCSDAEDLFEELFREEGVDMDWTTDDDVCRDFKARAAKATILDKRGRPKVCIKPVCNFLDANGKDCERVEDVWEQSAKDRFGLKIDYTTDDDVC</sequence>
<dbReference type="AlphaFoldDB" id="A0A6A6ICR7"/>
<dbReference type="InterPro" id="IPR006771">
    <property type="entry name" value="CetA-like"/>
</dbReference>
<dbReference type="Proteomes" id="UP000800094">
    <property type="component" value="Unassembled WGS sequence"/>
</dbReference>
<evidence type="ECO:0000256" key="2">
    <source>
        <dbReference type="SAM" id="SignalP"/>
    </source>
</evidence>
<proteinExistence type="predicted"/>
<feature type="region of interest" description="Disordered" evidence="1">
    <location>
        <begin position="179"/>
        <end position="222"/>
    </location>
</feature>
<name>A0A6A6ICR7_9PLEO</name>
<feature type="region of interest" description="Disordered" evidence="1">
    <location>
        <begin position="234"/>
        <end position="254"/>
    </location>
</feature>
<dbReference type="OrthoDB" id="3682664at2759"/>
<gene>
    <name evidence="3" type="ORF">BU26DRAFT_322018</name>
</gene>
<protein>
    <submittedName>
        <fullName evidence="3">Uncharacterized protein</fullName>
    </submittedName>
</protein>
<dbReference type="Pfam" id="PF04681">
    <property type="entry name" value="Bys1"/>
    <property type="match status" value="1"/>
</dbReference>
<organism evidence="3 4">
    <name type="scientific">Trematosphaeria pertusa</name>
    <dbReference type="NCBI Taxonomy" id="390896"/>
    <lineage>
        <taxon>Eukaryota</taxon>
        <taxon>Fungi</taxon>
        <taxon>Dikarya</taxon>
        <taxon>Ascomycota</taxon>
        <taxon>Pezizomycotina</taxon>
        <taxon>Dothideomycetes</taxon>
        <taxon>Pleosporomycetidae</taxon>
        <taxon>Pleosporales</taxon>
        <taxon>Massarineae</taxon>
        <taxon>Trematosphaeriaceae</taxon>
        <taxon>Trematosphaeria</taxon>
    </lineage>
</organism>
<feature type="compositionally biased region" description="Polar residues" evidence="1">
    <location>
        <begin position="207"/>
        <end position="217"/>
    </location>
</feature>
<accession>A0A6A6ICR7</accession>
<evidence type="ECO:0000256" key="1">
    <source>
        <dbReference type="SAM" id="MobiDB-lite"/>
    </source>
</evidence>